<evidence type="ECO:0000313" key="2">
    <source>
        <dbReference type="Proteomes" id="UP000182738"/>
    </source>
</evidence>
<dbReference type="Proteomes" id="UP000182738">
    <property type="component" value="Unassembled WGS sequence"/>
</dbReference>
<dbReference type="InterPro" id="IPR058705">
    <property type="entry name" value="A_ENA"/>
</dbReference>
<sequence>MGFPNVPHIKPEIHVDRDDAFDLLLMSIALEELSLAHILNAEGEKIQFALEALQRRKMKEHVIDDLLKVNRSVNSVLRNVIKEEMLLQFKQENVLDVMGYEEEDDDEG</sequence>
<dbReference type="OrthoDB" id="2082444at2"/>
<name>A0A0K6GQA9_9BACL</name>
<organism evidence="1 2">
    <name type="scientific">Anoxybacillus suryakundensis</name>
    <dbReference type="NCBI Taxonomy" id="1325335"/>
    <lineage>
        <taxon>Bacteria</taxon>
        <taxon>Bacillati</taxon>
        <taxon>Bacillota</taxon>
        <taxon>Bacilli</taxon>
        <taxon>Bacillales</taxon>
        <taxon>Anoxybacillaceae</taxon>
        <taxon>Anoxybacillus</taxon>
    </lineage>
</organism>
<dbReference type="AlphaFoldDB" id="A0A0K6GQA9"/>
<dbReference type="Pfam" id="PF26595">
    <property type="entry name" value="A_ENA"/>
    <property type="match status" value="1"/>
</dbReference>
<gene>
    <name evidence="1" type="ORF">Ga0061060_11748</name>
</gene>
<protein>
    <submittedName>
        <fullName evidence="1">Uncharacterized protein</fullName>
    </submittedName>
</protein>
<accession>A0A0K6GQA9</accession>
<keyword evidence="2" id="KW-1185">Reference proteome</keyword>
<dbReference type="EMBL" id="CYGZ01000017">
    <property type="protein sequence ID" value="CUA80925.1"/>
    <property type="molecule type" value="Genomic_DNA"/>
</dbReference>
<dbReference type="STRING" id="1325335.GCA_001418025_02238"/>
<evidence type="ECO:0000313" key="1">
    <source>
        <dbReference type="EMBL" id="CUA80925.1"/>
    </source>
</evidence>
<dbReference type="RefSeq" id="WP_055441798.1">
    <property type="nucleotide sequence ID" value="NZ_BAABDZ010000014.1"/>
</dbReference>
<reference evidence="2" key="1">
    <citation type="submission" date="2015-08" db="EMBL/GenBank/DDBJ databases">
        <authorList>
            <person name="Varghese N."/>
        </authorList>
    </citation>
    <scope>NUCLEOTIDE SEQUENCE [LARGE SCALE GENOMIC DNA]</scope>
    <source>
        <strain evidence="2">DSM 27374</strain>
    </source>
</reference>
<proteinExistence type="predicted"/>